<dbReference type="EMBL" id="JQBL01000060">
    <property type="protein sequence ID" value="KRN46716.1"/>
    <property type="molecule type" value="Genomic_DNA"/>
</dbReference>
<accession>A0A0R2H9A1</accession>
<keyword evidence="3" id="KW-1185">Reference proteome</keyword>
<organism evidence="2 3">
    <name type="scientific">Kandleria vitulina DSM 20405</name>
    <dbReference type="NCBI Taxonomy" id="1410657"/>
    <lineage>
        <taxon>Bacteria</taxon>
        <taxon>Bacillati</taxon>
        <taxon>Bacillota</taxon>
        <taxon>Erysipelotrichia</taxon>
        <taxon>Erysipelotrichales</taxon>
        <taxon>Coprobacillaceae</taxon>
        <taxon>Kandleria</taxon>
    </lineage>
</organism>
<proteinExistence type="predicted"/>
<sequence>MKLMKKGFFSILVIAILLAFSISVPNNRFSLFTTVQGKNGFNKKPSKKNGYKPDKKTKGKKKKRAPKSNDYGWADDKGRVWVPDGKMHGGKGWTRVYKDGSHDHVYTNGKVRVHKAKGKKKNLAQKNYAAMIAAGILIGITIISPLPGDEVFALTAAKLAFG</sequence>
<protein>
    <submittedName>
        <fullName evidence="2">Uncharacterized protein</fullName>
    </submittedName>
</protein>
<evidence type="ECO:0000313" key="3">
    <source>
        <dbReference type="Proteomes" id="UP000051841"/>
    </source>
</evidence>
<name>A0A0R2H9A1_9FIRM</name>
<dbReference type="PATRIC" id="fig|1410657.5.peg.1900"/>
<evidence type="ECO:0000256" key="1">
    <source>
        <dbReference type="SAM" id="MobiDB-lite"/>
    </source>
</evidence>
<dbReference type="AlphaFoldDB" id="A0A0R2H9A1"/>
<feature type="compositionally biased region" description="Basic residues" evidence="1">
    <location>
        <begin position="57"/>
        <end position="66"/>
    </location>
</feature>
<feature type="region of interest" description="Disordered" evidence="1">
    <location>
        <begin position="42"/>
        <end position="72"/>
    </location>
</feature>
<reference evidence="2 3" key="1">
    <citation type="journal article" date="2015" name="Genome Announc.">
        <title>Expanding the biotechnology potential of lactobacilli through comparative genomics of 213 strains and associated genera.</title>
        <authorList>
            <person name="Sun Z."/>
            <person name="Harris H.M."/>
            <person name="McCann A."/>
            <person name="Guo C."/>
            <person name="Argimon S."/>
            <person name="Zhang W."/>
            <person name="Yang X."/>
            <person name="Jeffery I.B."/>
            <person name="Cooney J.C."/>
            <person name="Kagawa T.F."/>
            <person name="Liu W."/>
            <person name="Song Y."/>
            <person name="Salvetti E."/>
            <person name="Wrobel A."/>
            <person name="Rasinkangas P."/>
            <person name="Parkhill J."/>
            <person name="Rea M.C."/>
            <person name="O'Sullivan O."/>
            <person name="Ritari J."/>
            <person name="Douillard F.P."/>
            <person name="Paul Ross R."/>
            <person name="Yang R."/>
            <person name="Briner A.E."/>
            <person name="Felis G.E."/>
            <person name="de Vos W.M."/>
            <person name="Barrangou R."/>
            <person name="Klaenhammer T.R."/>
            <person name="Caufield P.W."/>
            <person name="Cui Y."/>
            <person name="Zhang H."/>
            <person name="O'Toole P.W."/>
        </authorList>
    </citation>
    <scope>NUCLEOTIDE SEQUENCE [LARGE SCALE GENOMIC DNA]</scope>
    <source>
        <strain evidence="2 3">DSM 20405</strain>
    </source>
</reference>
<gene>
    <name evidence="2" type="ORF">IV49_GL001844</name>
</gene>
<dbReference type="Proteomes" id="UP000051841">
    <property type="component" value="Unassembled WGS sequence"/>
</dbReference>
<comment type="caution">
    <text evidence="2">The sequence shown here is derived from an EMBL/GenBank/DDBJ whole genome shotgun (WGS) entry which is preliminary data.</text>
</comment>
<dbReference type="RefSeq" id="WP_056995146.1">
    <property type="nucleotide sequence ID" value="NZ_JQBL01000060.1"/>
</dbReference>
<evidence type="ECO:0000313" key="2">
    <source>
        <dbReference type="EMBL" id="KRN46716.1"/>
    </source>
</evidence>